<sequence length="356" mass="39982">MQLVGRRSANFLCRRADSRYDSGMESKWLEDFISLAETHSFSRSAELRHVTQPAFSRRIQSLEAWLGADLIDRTSYPTRLTAAGEVFYEQALEMLGQINNARALMRGKRPTALSTVDFAVPHTLSLTYVPRWIRLLEDGFGPLNTRLLALNVHDAVMAMVDGGCDLLLCYHHPRQPVQLDTGRYDLITLGSEVLRAYAHCNKAGVPDYVFPGSAGAPLPFLSYTSNAYLGRMVELILADAKKPLYLEKRYETDMAEGLKMMALEGHGVAFLPESAVTREVKLKQLARVDRIDDSAPEWEATMEIRLYRERPTVQRPGKPVVARLWAYLLQQQEQATKEAAKEAAKNAKRKTPAALA</sequence>
<proteinExistence type="inferred from homology"/>
<dbReference type="InterPro" id="IPR005119">
    <property type="entry name" value="LysR_subst-bd"/>
</dbReference>
<dbReference type="InterPro" id="IPR036388">
    <property type="entry name" value="WH-like_DNA-bd_sf"/>
</dbReference>
<keyword evidence="2" id="KW-0805">Transcription regulation</keyword>
<accession>G0AF80</accession>
<dbReference type="PRINTS" id="PR00039">
    <property type="entry name" value="HTHLYSR"/>
</dbReference>
<keyword evidence="8" id="KW-1185">Reference proteome</keyword>
<evidence type="ECO:0000313" key="7">
    <source>
        <dbReference type="EMBL" id="AEK63807.1"/>
    </source>
</evidence>
<reference evidence="7 8" key="1">
    <citation type="journal article" date="2004" name="Environ. Microbiol.">
        <title>Phylogeny-function analysis of (meta)genomic libraries: screening for expression of ribosomal RNA genes by large-insert library fluorescent in situ hybridization (LIL-FISH).</title>
        <authorList>
            <person name="Leveau J.H."/>
            <person name="Gerards S."/>
            <person name="de Boer W."/>
            <person name="van Veen J.A."/>
        </authorList>
    </citation>
    <scope>NUCLEOTIDE SEQUENCE [LARGE SCALE GENOMIC DNA]</scope>
    <source>
        <strain evidence="7 8">Ter331</strain>
    </source>
</reference>
<name>G0AF80_COLFT</name>
<dbReference type="InterPro" id="IPR036390">
    <property type="entry name" value="WH_DNA-bd_sf"/>
</dbReference>
<dbReference type="STRING" id="1005048.CFU_3984"/>
<comment type="similarity">
    <text evidence="1">Belongs to the LysR transcriptional regulatory family.</text>
</comment>
<dbReference type="Gene3D" id="3.40.190.10">
    <property type="entry name" value="Periplasmic binding protein-like II"/>
    <property type="match status" value="2"/>
</dbReference>
<keyword evidence="4" id="KW-0804">Transcription</keyword>
<dbReference type="PROSITE" id="PS50931">
    <property type="entry name" value="HTH_LYSR"/>
    <property type="match status" value="1"/>
</dbReference>
<reference evidence="7 8" key="3">
    <citation type="journal article" date="2008" name="FEMS Microbiol. Ecol.">
        <title>Identification and characterization of genes underlying chitinolysis in Collimonas fungivorans Ter331.</title>
        <authorList>
            <person name="Fritsche K."/>
            <person name="de Boer W."/>
            <person name="Gerards S."/>
            <person name="van den Berg M."/>
            <person name="van Veen J.A."/>
            <person name="Leveau J.H."/>
        </authorList>
    </citation>
    <scope>NUCLEOTIDE SEQUENCE [LARGE SCALE GENOMIC DNA]</scope>
    <source>
        <strain evidence="7 8">Ter331</strain>
    </source>
</reference>
<dbReference type="GO" id="GO:0000976">
    <property type="term" value="F:transcription cis-regulatory region binding"/>
    <property type="evidence" value="ECO:0007669"/>
    <property type="project" value="TreeGrafter"/>
</dbReference>
<reference evidence="7 8" key="4">
    <citation type="journal article" date="2010" name="Environ. Microbiol.">
        <title>The bacterial genus Collimonas: mycophagy, weathering and other adaptive solutions to life in oligotrophic soil environments.</title>
        <authorList>
            <person name="Leveau J.H."/>
            <person name="Uroz S."/>
            <person name="de Boer W."/>
        </authorList>
    </citation>
    <scope>NUCLEOTIDE SEQUENCE [LARGE SCALE GENOMIC DNA]</scope>
    <source>
        <strain evidence="7 8">Ter331</strain>
    </source>
</reference>
<feature type="compositionally biased region" description="Basic residues" evidence="5">
    <location>
        <begin position="346"/>
        <end position="356"/>
    </location>
</feature>
<evidence type="ECO:0000313" key="8">
    <source>
        <dbReference type="Proteomes" id="UP000008392"/>
    </source>
</evidence>
<dbReference type="CDD" id="cd05466">
    <property type="entry name" value="PBP2_LTTR_substrate"/>
    <property type="match status" value="1"/>
</dbReference>
<reference evidence="7 8" key="5">
    <citation type="journal article" date="2011" name="ISME J.">
        <title>Dual transcriptional profiling of a bacterial/fungal confrontation: Collimonas fungivorans versus Aspergillus niger.</title>
        <authorList>
            <person name="Mela F."/>
            <person name="Fritsche K."/>
            <person name="de Boer W."/>
            <person name="van Veen J.A."/>
            <person name="de Graaff L.H."/>
            <person name="van den Berg M."/>
            <person name="Leveau J.H."/>
        </authorList>
    </citation>
    <scope>NUCLEOTIDE SEQUENCE [LARGE SCALE GENOMIC DNA]</scope>
    <source>
        <strain evidence="7 8">Ter331</strain>
    </source>
</reference>
<reference evidence="7 8" key="2">
    <citation type="journal article" date="2006" name="J. Microbiol. Methods">
        <title>Genomic flank-sequencing of plasposon insertion sites for rapid identification of functional genes.</title>
        <authorList>
            <person name="Leveau J.H."/>
            <person name="Gerards S."/>
            <person name="Fritsche K."/>
            <person name="Zondag G."/>
            <person name="van Veen J.A."/>
        </authorList>
    </citation>
    <scope>NUCLEOTIDE SEQUENCE [LARGE SCALE GENOMIC DNA]</scope>
    <source>
        <strain evidence="7 8">Ter331</strain>
    </source>
</reference>
<organism evidence="7 8">
    <name type="scientific">Collimonas fungivorans (strain Ter331)</name>
    <dbReference type="NCBI Taxonomy" id="1005048"/>
    <lineage>
        <taxon>Bacteria</taxon>
        <taxon>Pseudomonadati</taxon>
        <taxon>Pseudomonadota</taxon>
        <taxon>Betaproteobacteria</taxon>
        <taxon>Burkholderiales</taxon>
        <taxon>Oxalobacteraceae</taxon>
        <taxon>Collimonas</taxon>
    </lineage>
</organism>
<keyword evidence="3" id="KW-0238">DNA-binding</keyword>
<feature type="region of interest" description="Disordered" evidence="5">
    <location>
        <begin position="337"/>
        <end position="356"/>
    </location>
</feature>
<protein>
    <submittedName>
        <fullName evidence="7">Transcriptional regulator, LysR family</fullName>
    </submittedName>
</protein>
<dbReference type="Gene3D" id="1.10.10.10">
    <property type="entry name" value="Winged helix-like DNA-binding domain superfamily/Winged helix DNA-binding domain"/>
    <property type="match status" value="1"/>
</dbReference>
<reference evidence="8" key="6">
    <citation type="submission" date="2011-05" db="EMBL/GenBank/DDBJ databases">
        <title>Complete sequence of Collimonas fungivorans Ter331.</title>
        <authorList>
            <person name="Leveau J.H."/>
        </authorList>
    </citation>
    <scope>NUCLEOTIDE SEQUENCE [LARGE SCALE GENOMIC DNA]</scope>
    <source>
        <strain evidence="8">Ter331</strain>
    </source>
</reference>
<dbReference type="AlphaFoldDB" id="G0AF80"/>
<evidence type="ECO:0000256" key="3">
    <source>
        <dbReference type="ARBA" id="ARBA00023125"/>
    </source>
</evidence>
<evidence type="ECO:0000256" key="5">
    <source>
        <dbReference type="SAM" id="MobiDB-lite"/>
    </source>
</evidence>
<dbReference type="GO" id="GO:0003700">
    <property type="term" value="F:DNA-binding transcription factor activity"/>
    <property type="evidence" value="ECO:0007669"/>
    <property type="project" value="InterPro"/>
</dbReference>
<gene>
    <name evidence="7" type="ordered locus">CFU_3984</name>
</gene>
<dbReference type="InterPro" id="IPR000847">
    <property type="entry name" value="LysR_HTH_N"/>
</dbReference>
<dbReference type="SUPFAM" id="SSF46785">
    <property type="entry name" value="Winged helix' DNA-binding domain"/>
    <property type="match status" value="1"/>
</dbReference>
<dbReference type="Proteomes" id="UP000008392">
    <property type="component" value="Chromosome"/>
</dbReference>
<dbReference type="FunFam" id="1.10.10.10:FF:000001">
    <property type="entry name" value="LysR family transcriptional regulator"/>
    <property type="match status" value="1"/>
</dbReference>
<dbReference type="SUPFAM" id="SSF53850">
    <property type="entry name" value="Periplasmic binding protein-like II"/>
    <property type="match status" value="1"/>
</dbReference>
<dbReference type="PANTHER" id="PTHR30126:SF2">
    <property type="entry name" value="HTH-TYPE TRANSCRIPTIONAL REGULATOR YJIE"/>
    <property type="match status" value="1"/>
</dbReference>
<feature type="domain" description="HTH lysR-type" evidence="6">
    <location>
        <begin position="24"/>
        <end position="81"/>
    </location>
</feature>
<dbReference type="KEGG" id="cfu:CFU_3984"/>
<dbReference type="PANTHER" id="PTHR30126">
    <property type="entry name" value="HTH-TYPE TRANSCRIPTIONAL REGULATOR"/>
    <property type="match status" value="1"/>
</dbReference>
<evidence type="ECO:0000259" key="6">
    <source>
        <dbReference type="PROSITE" id="PS50931"/>
    </source>
</evidence>
<dbReference type="eggNOG" id="COG0583">
    <property type="taxonomic scope" value="Bacteria"/>
</dbReference>
<evidence type="ECO:0000256" key="1">
    <source>
        <dbReference type="ARBA" id="ARBA00009437"/>
    </source>
</evidence>
<dbReference type="Pfam" id="PF03466">
    <property type="entry name" value="LysR_substrate"/>
    <property type="match status" value="1"/>
</dbReference>
<dbReference type="EMBL" id="CP002745">
    <property type="protein sequence ID" value="AEK63807.1"/>
    <property type="molecule type" value="Genomic_DNA"/>
</dbReference>
<dbReference type="Pfam" id="PF00126">
    <property type="entry name" value="HTH_1"/>
    <property type="match status" value="1"/>
</dbReference>
<evidence type="ECO:0000256" key="4">
    <source>
        <dbReference type="ARBA" id="ARBA00023163"/>
    </source>
</evidence>
<evidence type="ECO:0000256" key="2">
    <source>
        <dbReference type="ARBA" id="ARBA00023015"/>
    </source>
</evidence>
<dbReference type="HOGENOM" id="CLU_039613_4_1_4"/>